<protein>
    <submittedName>
        <fullName evidence="1">Uncharacterized protein</fullName>
    </submittedName>
</protein>
<evidence type="ECO:0000313" key="1">
    <source>
        <dbReference type="EMBL" id="TDZ48066.1"/>
    </source>
</evidence>
<reference evidence="1 2" key="1">
    <citation type="journal article" date="2019" name="Sci. Rep.">
        <title>Extended insight into the Mycobacterium chelonae-abscessus complex through whole genome sequencing of Mycobacterium salmoniphilum outbreak and Mycobacterium salmoniphilum-like strains.</title>
        <authorList>
            <person name="Behra P.R.K."/>
            <person name="Das S."/>
            <person name="Pettersson B.M.F."/>
            <person name="Shirreff L."/>
            <person name="DuCote T."/>
            <person name="Jacobsson K.G."/>
            <person name="Ennis D.G."/>
            <person name="Kirsebom L.A."/>
        </authorList>
    </citation>
    <scope>NUCLEOTIDE SEQUENCE [LARGE SCALE GENOMIC DNA]</scope>
    <source>
        <strain evidence="1 2">CCUG 63697</strain>
    </source>
</reference>
<dbReference type="AlphaFoldDB" id="A0A4R8QVW6"/>
<sequence>MRSLLPGCAGNELLDVVALGAVLPAGSGAELSPLVITRAAPTAIMATAAPTKAISTGGCRYQGATRPDFWSSKSGCSAESGYDICAAYKIQSAVPGSATTGCVDDYLTPPTTVSNTAESSTAVRSWRSCRMTT</sequence>
<name>A0A4R8QVW6_9MYCO</name>
<evidence type="ECO:0000313" key="2">
    <source>
        <dbReference type="Proteomes" id="UP000295165"/>
    </source>
</evidence>
<dbReference type="Proteomes" id="UP000295165">
    <property type="component" value="Unassembled WGS sequence"/>
</dbReference>
<gene>
    <name evidence="1" type="ORF">CCUG63697_04364</name>
</gene>
<organism evidence="1 2">
    <name type="scientific">Mycobacteroides franklinii</name>
    <dbReference type="NCBI Taxonomy" id="948102"/>
    <lineage>
        <taxon>Bacteria</taxon>
        <taxon>Bacillati</taxon>
        <taxon>Actinomycetota</taxon>
        <taxon>Actinomycetes</taxon>
        <taxon>Mycobacteriales</taxon>
        <taxon>Mycobacteriaceae</taxon>
        <taxon>Mycobacteroides</taxon>
    </lineage>
</organism>
<accession>A0A4R8QVW6</accession>
<comment type="caution">
    <text evidence="1">The sequence shown here is derived from an EMBL/GenBank/DDBJ whole genome shotgun (WGS) entry which is preliminary data.</text>
</comment>
<proteinExistence type="predicted"/>
<keyword evidence="2" id="KW-1185">Reference proteome</keyword>
<dbReference type="EMBL" id="PECC01000029">
    <property type="protein sequence ID" value="TDZ48066.1"/>
    <property type="molecule type" value="Genomic_DNA"/>
</dbReference>